<protein>
    <submittedName>
        <fullName evidence="1">Uncharacterized protein</fullName>
    </submittedName>
</protein>
<dbReference type="Proteomes" id="UP000297245">
    <property type="component" value="Unassembled WGS sequence"/>
</dbReference>
<evidence type="ECO:0000313" key="2">
    <source>
        <dbReference type="Proteomes" id="UP000297245"/>
    </source>
</evidence>
<keyword evidence="2" id="KW-1185">Reference proteome</keyword>
<proteinExistence type="predicted"/>
<dbReference type="EMBL" id="ML179575">
    <property type="protein sequence ID" value="THU84889.1"/>
    <property type="molecule type" value="Genomic_DNA"/>
</dbReference>
<evidence type="ECO:0000313" key="1">
    <source>
        <dbReference type="EMBL" id="THU84889.1"/>
    </source>
</evidence>
<organism evidence="1 2">
    <name type="scientific">Dendrothele bispora (strain CBS 962.96)</name>
    <dbReference type="NCBI Taxonomy" id="1314807"/>
    <lineage>
        <taxon>Eukaryota</taxon>
        <taxon>Fungi</taxon>
        <taxon>Dikarya</taxon>
        <taxon>Basidiomycota</taxon>
        <taxon>Agaricomycotina</taxon>
        <taxon>Agaricomycetes</taxon>
        <taxon>Agaricomycetidae</taxon>
        <taxon>Agaricales</taxon>
        <taxon>Agaricales incertae sedis</taxon>
        <taxon>Dendrothele</taxon>
    </lineage>
</organism>
<reference evidence="1 2" key="1">
    <citation type="journal article" date="2019" name="Nat. Ecol. Evol.">
        <title>Megaphylogeny resolves global patterns of mushroom evolution.</title>
        <authorList>
            <person name="Varga T."/>
            <person name="Krizsan K."/>
            <person name="Foldi C."/>
            <person name="Dima B."/>
            <person name="Sanchez-Garcia M."/>
            <person name="Sanchez-Ramirez S."/>
            <person name="Szollosi G.J."/>
            <person name="Szarkandi J.G."/>
            <person name="Papp V."/>
            <person name="Albert L."/>
            <person name="Andreopoulos W."/>
            <person name="Angelini C."/>
            <person name="Antonin V."/>
            <person name="Barry K.W."/>
            <person name="Bougher N.L."/>
            <person name="Buchanan P."/>
            <person name="Buyck B."/>
            <person name="Bense V."/>
            <person name="Catcheside P."/>
            <person name="Chovatia M."/>
            <person name="Cooper J."/>
            <person name="Damon W."/>
            <person name="Desjardin D."/>
            <person name="Finy P."/>
            <person name="Geml J."/>
            <person name="Haridas S."/>
            <person name="Hughes K."/>
            <person name="Justo A."/>
            <person name="Karasinski D."/>
            <person name="Kautmanova I."/>
            <person name="Kiss B."/>
            <person name="Kocsube S."/>
            <person name="Kotiranta H."/>
            <person name="LaButti K.M."/>
            <person name="Lechner B.E."/>
            <person name="Liimatainen K."/>
            <person name="Lipzen A."/>
            <person name="Lukacs Z."/>
            <person name="Mihaltcheva S."/>
            <person name="Morgado L.N."/>
            <person name="Niskanen T."/>
            <person name="Noordeloos M.E."/>
            <person name="Ohm R.A."/>
            <person name="Ortiz-Santana B."/>
            <person name="Ovrebo C."/>
            <person name="Racz N."/>
            <person name="Riley R."/>
            <person name="Savchenko A."/>
            <person name="Shiryaev A."/>
            <person name="Soop K."/>
            <person name="Spirin V."/>
            <person name="Szebenyi C."/>
            <person name="Tomsovsky M."/>
            <person name="Tulloss R.E."/>
            <person name="Uehling J."/>
            <person name="Grigoriev I.V."/>
            <person name="Vagvolgyi C."/>
            <person name="Papp T."/>
            <person name="Martin F.M."/>
            <person name="Miettinen O."/>
            <person name="Hibbett D.S."/>
            <person name="Nagy L.G."/>
        </authorList>
    </citation>
    <scope>NUCLEOTIDE SEQUENCE [LARGE SCALE GENOMIC DNA]</scope>
    <source>
        <strain evidence="1 2">CBS 962.96</strain>
    </source>
</reference>
<sequence length="205" mass="22740">MTQSRPSLSDVPSAGNRRCSRILRFKHFVPVSLITKYEQSGLTPEIFSKLTKSCDKCRASATQRNARKRAQAEAAGQHWSSCQNAAIADDFYYSYPREKMSWNGEGHPTALISIPCGWGMPLAHVVSRVTVIPSPTTTSDSMWFDLPCLTNIRRVRTSVASLTTYAYRTTTEELTETHATVKPRVGSHIFANSGRPISDVPAVDM</sequence>
<gene>
    <name evidence="1" type="ORF">K435DRAFT_869833</name>
</gene>
<dbReference type="AlphaFoldDB" id="A0A4S8L876"/>
<accession>A0A4S8L876</accession>
<name>A0A4S8L876_DENBC</name>